<dbReference type="Proteomes" id="UP000677668">
    <property type="component" value="Chromosome 1"/>
</dbReference>
<dbReference type="EMBL" id="CP072642">
    <property type="protein sequence ID" value="QUV94109.1"/>
    <property type="molecule type" value="Genomic_DNA"/>
</dbReference>
<evidence type="ECO:0000256" key="3">
    <source>
        <dbReference type="ARBA" id="ARBA00023110"/>
    </source>
</evidence>
<dbReference type="PROSITE" id="PS50059">
    <property type="entry name" value="FKBP_PPIASE"/>
    <property type="match status" value="1"/>
</dbReference>
<protein>
    <recommendedName>
        <fullName evidence="6">Peptidyl-prolyl cis-trans isomerase</fullName>
        <ecNumber evidence="6">5.2.1.8</ecNumber>
    </recommendedName>
</protein>
<sequence>MTNLAITDLQTGAGAVAENGHVVTVHYTGWLLDGTKFDSSHDRRQPFEFVLGLGQVIRGWDLGVAGMRVGGKRQLTIPPELAYGSRGIGPIPPNATLRFEVELLSVKP</sequence>
<dbReference type="Pfam" id="PF00254">
    <property type="entry name" value="FKBP_C"/>
    <property type="match status" value="1"/>
</dbReference>
<name>A0ABX8B3Q4_9BACT</name>
<dbReference type="RefSeq" id="WP_058868264.1">
    <property type="nucleotide sequence ID" value="NZ_CP072642.1"/>
</dbReference>
<gene>
    <name evidence="8" type="ORF">J8C05_01225</name>
</gene>
<dbReference type="PANTHER" id="PTHR43811:SF19">
    <property type="entry name" value="39 KDA FK506-BINDING NUCLEAR PROTEIN"/>
    <property type="match status" value="1"/>
</dbReference>
<dbReference type="PANTHER" id="PTHR43811">
    <property type="entry name" value="FKBP-TYPE PEPTIDYL-PROLYL CIS-TRANS ISOMERASE FKPA"/>
    <property type="match status" value="1"/>
</dbReference>
<keyword evidence="4 5" id="KW-0413">Isomerase</keyword>
<dbReference type="Gene3D" id="3.10.50.40">
    <property type="match status" value="1"/>
</dbReference>
<dbReference type="InterPro" id="IPR046357">
    <property type="entry name" value="PPIase_dom_sf"/>
</dbReference>
<evidence type="ECO:0000256" key="6">
    <source>
        <dbReference type="RuleBase" id="RU003915"/>
    </source>
</evidence>
<dbReference type="InterPro" id="IPR001179">
    <property type="entry name" value="PPIase_FKBP_dom"/>
</dbReference>
<reference evidence="8 9" key="1">
    <citation type="submission" date="2021-03" db="EMBL/GenBank/DDBJ databases">
        <title>Genomic and phenotypic characterization of Chloracidobacterium isolates provides evidence for multiple species.</title>
        <authorList>
            <person name="Saini M.K."/>
            <person name="Costas A.M.G."/>
            <person name="Tank M."/>
            <person name="Bryant D.A."/>
        </authorList>
    </citation>
    <scope>NUCLEOTIDE SEQUENCE [LARGE SCALE GENOMIC DNA]</scope>
    <source>
        <strain evidence="8 9">N</strain>
    </source>
</reference>
<proteinExistence type="inferred from homology"/>
<comment type="similarity">
    <text evidence="2 6">Belongs to the FKBP-type PPIase family.</text>
</comment>
<evidence type="ECO:0000313" key="8">
    <source>
        <dbReference type="EMBL" id="QUV94109.1"/>
    </source>
</evidence>
<comment type="catalytic activity">
    <reaction evidence="1 5 6">
        <text>[protein]-peptidylproline (omega=180) = [protein]-peptidylproline (omega=0)</text>
        <dbReference type="Rhea" id="RHEA:16237"/>
        <dbReference type="Rhea" id="RHEA-COMP:10747"/>
        <dbReference type="Rhea" id="RHEA-COMP:10748"/>
        <dbReference type="ChEBI" id="CHEBI:83833"/>
        <dbReference type="ChEBI" id="CHEBI:83834"/>
        <dbReference type="EC" id="5.2.1.8"/>
    </reaction>
</comment>
<organism evidence="8 9">
    <name type="scientific">Chloracidobacterium sp. N</name>
    <dbReference type="NCBI Taxonomy" id="2821540"/>
    <lineage>
        <taxon>Bacteria</taxon>
        <taxon>Pseudomonadati</taxon>
        <taxon>Acidobacteriota</taxon>
        <taxon>Terriglobia</taxon>
        <taxon>Terriglobales</taxon>
        <taxon>Acidobacteriaceae</taxon>
        <taxon>Chloracidobacterium</taxon>
        <taxon>Chloracidobacterium aggregatum</taxon>
    </lineage>
</organism>
<feature type="domain" description="PPIase FKBP-type" evidence="7">
    <location>
        <begin position="20"/>
        <end position="107"/>
    </location>
</feature>
<dbReference type="GO" id="GO:0016853">
    <property type="term" value="F:isomerase activity"/>
    <property type="evidence" value="ECO:0007669"/>
    <property type="project" value="UniProtKB-KW"/>
</dbReference>
<dbReference type="SUPFAM" id="SSF54534">
    <property type="entry name" value="FKBP-like"/>
    <property type="match status" value="1"/>
</dbReference>
<accession>A0ABX8B3Q4</accession>
<evidence type="ECO:0000256" key="5">
    <source>
        <dbReference type="PROSITE-ProRule" id="PRU00277"/>
    </source>
</evidence>
<dbReference type="EC" id="5.2.1.8" evidence="6"/>
<keyword evidence="9" id="KW-1185">Reference proteome</keyword>
<evidence type="ECO:0000256" key="1">
    <source>
        <dbReference type="ARBA" id="ARBA00000971"/>
    </source>
</evidence>
<evidence type="ECO:0000313" key="9">
    <source>
        <dbReference type="Proteomes" id="UP000677668"/>
    </source>
</evidence>
<evidence type="ECO:0000256" key="4">
    <source>
        <dbReference type="ARBA" id="ARBA00023235"/>
    </source>
</evidence>
<evidence type="ECO:0000259" key="7">
    <source>
        <dbReference type="PROSITE" id="PS50059"/>
    </source>
</evidence>
<evidence type="ECO:0000256" key="2">
    <source>
        <dbReference type="ARBA" id="ARBA00006577"/>
    </source>
</evidence>
<keyword evidence="3 5" id="KW-0697">Rotamase</keyword>